<protein>
    <submittedName>
        <fullName evidence="7">Aminopeptidase P family protein</fullName>
    </submittedName>
</protein>
<dbReference type="RefSeq" id="WP_161139288.1">
    <property type="nucleotide sequence ID" value="NZ_SPKJ01000008.1"/>
</dbReference>
<dbReference type="InterPro" id="IPR000994">
    <property type="entry name" value="Pept_M24"/>
</dbReference>
<dbReference type="InterPro" id="IPR029149">
    <property type="entry name" value="Creatin/AminoP/Spt16_N"/>
</dbReference>
<reference evidence="7" key="1">
    <citation type="submission" date="2019-03" db="EMBL/GenBank/DDBJ databases">
        <title>Afifella sp. nov., isolated from activated sludge.</title>
        <authorList>
            <person name="Li Q."/>
            <person name="Liu Y."/>
        </authorList>
    </citation>
    <scope>NUCLEOTIDE SEQUENCE</scope>
    <source>
        <strain evidence="7">L72</strain>
    </source>
</reference>
<evidence type="ECO:0000256" key="3">
    <source>
        <dbReference type="ARBA" id="ARBA00022801"/>
    </source>
</evidence>
<dbReference type="Pfam" id="PF16189">
    <property type="entry name" value="Creatinase_N_2"/>
    <property type="match status" value="1"/>
</dbReference>
<keyword evidence="3" id="KW-0378">Hydrolase</keyword>
<organism evidence="7 8">
    <name type="scientific">Propylenella binzhouense</name>
    <dbReference type="NCBI Taxonomy" id="2555902"/>
    <lineage>
        <taxon>Bacteria</taxon>
        <taxon>Pseudomonadati</taxon>
        <taxon>Pseudomonadota</taxon>
        <taxon>Alphaproteobacteria</taxon>
        <taxon>Hyphomicrobiales</taxon>
        <taxon>Propylenellaceae</taxon>
        <taxon>Propylenella</taxon>
    </lineage>
</organism>
<sequence length="617" mass="66666">MFQSFEDRADGSRGAERAEALRAMLAPLGIDGFIVPRADEHQGEYVPPSAERLAWLTGFTGSAGTAVVLRDRAAIFIDGRYTLQVRDQVDTAVFEPVSVIETPVSAWLRANAGHGARIGYDPWLMTRAQVRQIAEAIEGAGGTLVPVEANPVDAIWQDRPAPPLAPVGEHPEELAGRPVSSKLEELGRALREKRVDAAIVTDPASIAWAFNIRGDDVPHTPLPLSFAILAAEGRPTLFIDGRKLSNAVRDRLEGFADILEPSAFRDALEALGRGGRRVLYDPNGSGEAVARLVEGHGGTIVEGADPVALPKARKTPAEIAATRRAHVRDGAAMVRFLCWLDRHGSDGSQTEISLARRLEDARRTTAEADGQALAGISFDTISSTGPNAAINHYRVTRRTDRTVAPGDLYLVDSGGQYRDGTTDVTRTVLIGTAAPERLDLYRDRFTRVLKGMIAIASARFPKATTGAQIDALARAALWRAGLDFDHGTGHGVGAYLSVHEGPQRIAKTGHTPLEPGMILSDEPGYYRAGDFGIRIENLVVVREAEPIPGGDRPMLGFDTITLAPIDRRLVAPRLMDAAEIAWLDAYHMRVWGTLSGWDTLDAAERDWLAEACRPLVG</sequence>
<gene>
    <name evidence="7" type="ORF">E4O86_04345</name>
</gene>
<name>A0A964WSG1_9HYPH</name>
<evidence type="ECO:0000259" key="5">
    <source>
        <dbReference type="Pfam" id="PF01321"/>
    </source>
</evidence>
<dbReference type="Pfam" id="PF16188">
    <property type="entry name" value="Peptidase_M24_C"/>
    <property type="match status" value="1"/>
</dbReference>
<dbReference type="FunFam" id="3.90.230.10:FF:000009">
    <property type="entry name" value="xaa-Pro aminopeptidase 2"/>
    <property type="match status" value="1"/>
</dbReference>
<dbReference type="CDD" id="cd01085">
    <property type="entry name" value="APP"/>
    <property type="match status" value="1"/>
</dbReference>
<dbReference type="InterPro" id="IPR050422">
    <property type="entry name" value="X-Pro_aminopeptidase_P"/>
</dbReference>
<dbReference type="Gene3D" id="3.90.230.10">
    <property type="entry name" value="Creatinase/methionine aminopeptidase superfamily"/>
    <property type="match status" value="1"/>
</dbReference>
<accession>A0A964WSG1</accession>
<keyword evidence="8" id="KW-1185">Reference proteome</keyword>
<dbReference type="GO" id="GO:0070006">
    <property type="term" value="F:metalloaminopeptidase activity"/>
    <property type="evidence" value="ECO:0007669"/>
    <property type="project" value="InterPro"/>
</dbReference>
<evidence type="ECO:0000256" key="1">
    <source>
        <dbReference type="ARBA" id="ARBA00008766"/>
    </source>
</evidence>
<keyword evidence="7" id="KW-0031">Aminopeptidase</keyword>
<dbReference type="SUPFAM" id="SSF53092">
    <property type="entry name" value="Creatinase/prolidase N-terminal domain"/>
    <property type="match status" value="2"/>
</dbReference>
<comment type="similarity">
    <text evidence="1">Belongs to the peptidase M24B family.</text>
</comment>
<evidence type="ECO:0000313" key="7">
    <source>
        <dbReference type="EMBL" id="MYZ46939.1"/>
    </source>
</evidence>
<dbReference type="Pfam" id="PF00557">
    <property type="entry name" value="Peptidase_M24"/>
    <property type="match status" value="1"/>
</dbReference>
<dbReference type="OrthoDB" id="9806388at2"/>
<evidence type="ECO:0000259" key="4">
    <source>
        <dbReference type="Pfam" id="PF00557"/>
    </source>
</evidence>
<feature type="domain" description="Creatinase N-terminal" evidence="5">
    <location>
        <begin position="17"/>
        <end position="149"/>
    </location>
</feature>
<dbReference type="InterPro" id="IPR033740">
    <property type="entry name" value="Pept_M24B"/>
</dbReference>
<evidence type="ECO:0000256" key="2">
    <source>
        <dbReference type="ARBA" id="ARBA00022723"/>
    </source>
</evidence>
<comment type="caution">
    <text evidence="7">The sequence shown here is derived from an EMBL/GenBank/DDBJ whole genome shotgun (WGS) entry which is preliminary data.</text>
</comment>
<dbReference type="Pfam" id="PF01321">
    <property type="entry name" value="Creatinase_N"/>
    <property type="match status" value="1"/>
</dbReference>
<dbReference type="InterPro" id="IPR000587">
    <property type="entry name" value="Creatinase_N"/>
</dbReference>
<dbReference type="Proteomes" id="UP000773614">
    <property type="component" value="Unassembled WGS sequence"/>
</dbReference>
<dbReference type="GO" id="GO:0005737">
    <property type="term" value="C:cytoplasm"/>
    <property type="evidence" value="ECO:0007669"/>
    <property type="project" value="UniProtKB-ARBA"/>
</dbReference>
<dbReference type="SUPFAM" id="SSF55920">
    <property type="entry name" value="Creatinase/aminopeptidase"/>
    <property type="match status" value="1"/>
</dbReference>
<dbReference type="AlphaFoldDB" id="A0A964WSG1"/>
<dbReference type="InterPro" id="IPR036005">
    <property type="entry name" value="Creatinase/aminopeptidase-like"/>
</dbReference>
<dbReference type="GO" id="GO:0046872">
    <property type="term" value="F:metal ion binding"/>
    <property type="evidence" value="ECO:0007669"/>
    <property type="project" value="UniProtKB-KW"/>
</dbReference>
<dbReference type="InterPro" id="IPR032416">
    <property type="entry name" value="Peptidase_M24_C"/>
</dbReference>
<keyword evidence="7" id="KW-0645">Protease</keyword>
<dbReference type="PANTHER" id="PTHR43763:SF6">
    <property type="entry name" value="XAA-PRO AMINOPEPTIDASE 1"/>
    <property type="match status" value="1"/>
</dbReference>
<evidence type="ECO:0000313" key="8">
    <source>
        <dbReference type="Proteomes" id="UP000773614"/>
    </source>
</evidence>
<proteinExistence type="inferred from homology"/>
<evidence type="ECO:0000259" key="6">
    <source>
        <dbReference type="Pfam" id="PF16188"/>
    </source>
</evidence>
<feature type="domain" description="Peptidase M24" evidence="4">
    <location>
        <begin position="321"/>
        <end position="543"/>
    </location>
</feature>
<keyword evidence="2" id="KW-0479">Metal-binding</keyword>
<dbReference type="EMBL" id="SPKJ01000008">
    <property type="protein sequence ID" value="MYZ46939.1"/>
    <property type="molecule type" value="Genomic_DNA"/>
</dbReference>
<dbReference type="Gene3D" id="3.40.350.10">
    <property type="entry name" value="Creatinase/prolidase N-terminal domain"/>
    <property type="match status" value="2"/>
</dbReference>
<feature type="domain" description="Peptidase M24 C-terminal" evidence="6">
    <location>
        <begin position="553"/>
        <end position="615"/>
    </location>
</feature>
<dbReference type="PANTHER" id="PTHR43763">
    <property type="entry name" value="XAA-PRO AMINOPEPTIDASE 1"/>
    <property type="match status" value="1"/>
</dbReference>